<sequence length="111" mass="12377">MASHADVLLAESEHFKVKSFYEDAVIIDKITGRTFPVCDIYGDPEGALIDSNEKFAVVYGCGAVVCRIPDMVCTEISDKWVISAEQTDTQSIRLTFEDGSTNNYDLMEEQK</sequence>
<dbReference type="RefSeq" id="WP_037285104.1">
    <property type="nucleotide sequence ID" value="NZ_JEOB01000001.1"/>
</dbReference>
<evidence type="ECO:0000313" key="2">
    <source>
        <dbReference type="Proteomes" id="UP000021369"/>
    </source>
</evidence>
<proteinExistence type="predicted"/>
<accession>A0A011W2M9</accession>
<evidence type="ECO:0000313" key="1">
    <source>
        <dbReference type="EMBL" id="EXM41058.1"/>
    </source>
</evidence>
<dbReference type="AlphaFoldDB" id="A0A011W2M9"/>
<dbReference type="OrthoDB" id="2087931at2"/>
<keyword evidence="2" id="KW-1185">Reference proteome</keyword>
<name>A0A011W2M9_RUMAL</name>
<comment type="caution">
    <text evidence="1">The sequence shown here is derived from an EMBL/GenBank/DDBJ whole genome shotgun (WGS) entry which is preliminary data.</text>
</comment>
<organism evidence="1 2">
    <name type="scientific">Ruminococcus albus SY3</name>
    <dbReference type="NCBI Taxonomy" id="1341156"/>
    <lineage>
        <taxon>Bacteria</taxon>
        <taxon>Bacillati</taxon>
        <taxon>Bacillota</taxon>
        <taxon>Clostridia</taxon>
        <taxon>Eubacteriales</taxon>
        <taxon>Oscillospiraceae</taxon>
        <taxon>Ruminococcus</taxon>
    </lineage>
</organism>
<dbReference type="EMBL" id="JEOB01000001">
    <property type="protein sequence ID" value="EXM41058.1"/>
    <property type="molecule type" value="Genomic_DNA"/>
</dbReference>
<dbReference type="PATRIC" id="fig|1341156.4.peg.430"/>
<gene>
    <name evidence="1" type="ORF">RASY3_03530</name>
</gene>
<reference evidence="1 2" key="1">
    <citation type="submission" date="2013-06" db="EMBL/GenBank/DDBJ databases">
        <title>Rumen cellulosomics: divergent fiber-degrading strategies revealed by comparative genome-wide analysis of six Ruminococcal strains.</title>
        <authorList>
            <person name="Dassa B."/>
            <person name="Borovok I."/>
            <person name="Lamed R."/>
            <person name="Flint H."/>
            <person name="Yeoman C.J."/>
            <person name="White B."/>
            <person name="Bayer E.A."/>
        </authorList>
    </citation>
    <scope>NUCLEOTIDE SEQUENCE [LARGE SCALE GENOMIC DNA]</scope>
    <source>
        <strain evidence="1 2">SY3</strain>
    </source>
</reference>
<protein>
    <submittedName>
        <fullName evidence="1">Uncharacterized protein</fullName>
    </submittedName>
</protein>
<dbReference type="Proteomes" id="UP000021369">
    <property type="component" value="Unassembled WGS sequence"/>
</dbReference>